<evidence type="ECO:0000313" key="1">
    <source>
        <dbReference type="EMBL" id="WOC13324.1"/>
    </source>
</evidence>
<gene>
    <name evidence="1" type="ORF">MP11Mi_24250</name>
</gene>
<dbReference type="Gene3D" id="3.30.720.110">
    <property type="match status" value="1"/>
</dbReference>
<name>A0AA97CWZ7_9ACTN</name>
<dbReference type="InterPro" id="IPR029068">
    <property type="entry name" value="Glyas_Bleomycin-R_OHBP_Dase"/>
</dbReference>
<dbReference type="EMBL" id="CP128986">
    <property type="protein sequence ID" value="WOC13324.1"/>
    <property type="molecule type" value="Genomic_DNA"/>
</dbReference>
<proteinExistence type="predicted"/>
<sequence length="60" mass="6594">MLRLGSEGVDILTPIETGPWGERYFQMVDANGFVYHLVQWVESADGASSSARQVSCGDEM</sequence>
<evidence type="ECO:0008006" key="2">
    <source>
        <dbReference type="Google" id="ProtNLM"/>
    </source>
</evidence>
<accession>A0AA97CWZ7</accession>
<reference evidence="1" key="1">
    <citation type="submission" date="2023-06" db="EMBL/GenBank/DDBJ databases">
        <title>Gordonia sp. nov. and Pseudochrobactrum sp. nov., two species isolated from the burying beetle Nicrophorus vespilloides.</title>
        <authorList>
            <person name="Poehlein A."/>
            <person name="Guzman J."/>
            <person name="Daniel R."/>
            <person name="Vilcinskas A."/>
        </authorList>
    </citation>
    <scope>NUCLEOTIDE SEQUENCE</scope>
    <source>
        <strain evidence="1">MP11Mi</strain>
    </source>
</reference>
<protein>
    <recommendedName>
        <fullName evidence="2">Glyoxalase</fullName>
    </recommendedName>
</protein>
<organism evidence="1">
    <name type="scientific">Gordonia sp. MP11Mi</name>
    <dbReference type="NCBI Taxonomy" id="3022769"/>
    <lineage>
        <taxon>Bacteria</taxon>
        <taxon>Bacillati</taxon>
        <taxon>Actinomycetota</taxon>
        <taxon>Actinomycetes</taxon>
        <taxon>Mycobacteriales</taxon>
        <taxon>Gordoniaceae</taxon>
        <taxon>Gordonia</taxon>
    </lineage>
</organism>
<dbReference type="RefSeq" id="WP_420042164.1">
    <property type="nucleotide sequence ID" value="NZ_CP128986.1"/>
</dbReference>
<dbReference type="AlphaFoldDB" id="A0AA97CWZ7"/>
<dbReference type="SUPFAM" id="SSF54593">
    <property type="entry name" value="Glyoxalase/Bleomycin resistance protein/Dihydroxybiphenyl dioxygenase"/>
    <property type="match status" value="1"/>
</dbReference>